<dbReference type="STRING" id="1073090.A0A1L9SDE4"/>
<dbReference type="Pfam" id="PF13738">
    <property type="entry name" value="Pyr_redox_3"/>
    <property type="match status" value="1"/>
</dbReference>
<sequence length="576" mass="63574">MNSLDSLPGTLPRAVIPDNLDLAASVSAVLTNFPALTAAQFTPDAIWRDSFALTGTFRTIAGVEKILTAWNATSSAHSPRDFVLIPPSLHVARHDEYAWIDARFQFTTHGALCSGGLSLVPAADGSLKIWVLTTILENLTGAGSGNVDVLAAGVPAPISSSPDTFDVVVVGGGQSGLAVGGRLHALGISYVVIDKYLEVGDSWKTRYDSTKLHTLRDYSHLPFEKTFDASYPQWLTKDDLARGFKAWTDKFNINVWTRSPLKSCTWNDNLWTLNIERHGEPRSLTAKHVVFAIGTCQIPYMPDYADKHLFNGTILHSAEYKSPAAWKGKKGVVIGTANTGHDVAVDMVNAGLESVTMVQRSQTWVLPQENYARLNEPLYNAHMPTELADRLFFSLPLGVTRQLLLYFLNILTDTQRERFDALEARGFKLQRYGDLIYALYERFGGHYMDVGSSELIIQGRITMQPCLPTAFTPDGLLLQDGSILPADLVVFATGFHGNLRTAVGTFVGQDIHAQLSDFLGVDDEGELRGAWKFTGHPKLWYSGYDLGSARYFSRFIALQIKADLLGRPLDRYEIRL</sequence>
<evidence type="ECO:0000256" key="1">
    <source>
        <dbReference type="ARBA" id="ARBA00023002"/>
    </source>
</evidence>
<proteinExistence type="predicted"/>
<evidence type="ECO:0008006" key="4">
    <source>
        <dbReference type="Google" id="ProtNLM"/>
    </source>
</evidence>
<dbReference type="VEuPathDB" id="FungiDB:ASPZODRAFT_134538"/>
<organism evidence="2 3">
    <name type="scientific">Penicilliopsis zonata CBS 506.65</name>
    <dbReference type="NCBI Taxonomy" id="1073090"/>
    <lineage>
        <taxon>Eukaryota</taxon>
        <taxon>Fungi</taxon>
        <taxon>Dikarya</taxon>
        <taxon>Ascomycota</taxon>
        <taxon>Pezizomycotina</taxon>
        <taxon>Eurotiomycetes</taxon>
        <taxon>Eurotiomycetidae</taxon>
        <taxon>Eurotiales</taxon>
        <taxon>Aspergillaceae</taxon>
        <taxon>Penicilliopsis</taxon>
    </lineage>
</organism>
<protein>
    <recommendedName>
        <fullName evidence="4">FAD/NAD(P)-binding domain-containing protein</fullName>
    </recommendedName>
</protein>
<reference evidence="3" key="1">
    <citation type="journal article" date="2017" name="Genome Biol.">
        <title>Comparative genomics reveals high biological diversity and specific adaptations in the industrially and medically important fungal genus Aspergillus.</title>
        <authorList>
            <person name="de Vries R.P."/>
            <person name="Riley R."/>
            <person name="Wiebenga A."/>
            <person name="Aguilar-Osorio G."/>
            <person name="Amillis S."/>
            <person name="Uchima C.A."/>
            <person name="Anderluh G."/>
            <person name="Asadollahi M."/>
            <person name="Askin M."/>
            <person name="Barry K."/>
            <person name="Battaglia E."/>
            <person name="Bayram O."/>
            <person name="Benocci T."/>
            <person name="Braus-Stromeyer S.A."/>
            <person name="Caldana C."/>
            <person name="Canovas D."/>
            <person name="Cerqueira G.C."/>
            <person name="Chen F."/>
            <person name="Chen W."/>
            <person name="Choi C."/>
            <person name="Clum A."/>
            <person name="Dos Santos R.A."/>
            <person name="Damasio A.R."/>
            <person name="Diallinas G."/>
            <person name="Emri T."/>
            <person name="Fekete E."/>
            <person name="Flipphi M."/>
            <person name="Freyberg S."/>
            <person name="Gallo A."/>
            <person name="Gournas C."/>
            <person name="Habgood R."/>
            <person name="Hainaut M."/>
            <person name="Harispe M.L."/>
            <person name="Henrissat B."/>
            <person name="Hilden K.S."/>
            <person name="Hope R."/>
            <person name="Hossain A."/>
            <person name="Karabika E."/>
            <person name="Karaffa L."/>
            <person name="Karanyi Z."/>
            <person name="Krasevec N."/>
            <person name="Kuo A."/>
            <person name="Kusch H."/>
            <person name="LaButti K."/>
            <person name="Lagendijk E.L."/>
            <person name="Lapidus A."/>
            <person name="Levasseur A."/>
            <person name="Lindquist E."/>
            <person name="Lipzen A."/>
            <person name="Logrieco A.F."/>
            <person name="MacCabe A."/>
            <person name="Maekelae M.R."/>
            <person name="Malavazi I."/>
            <person name="Melin P."/>
            <person name="Meyer V."/>
            <person name="Mielnichuk N."/>
            <person name="Miskei M."/>
            <person name="Molnar A.P."/>
            <person name="Mule G."/>
            <person name="Ngan C.Y."/>
            <person name="Orejas M."/>
            <person name="Orosz E."/>
            <person name="Ouedraogo J.P."/>
            <person name="Overkamp K.M."/>
            <person name="Park H.-S."/>
            <person name="Perrone G."/>
            <person name="Piumi F."/>
            <person name="Punt P.J."/>
            <person name="Ram A.F."/>
            <person name="Ramon A."/>
            <person name="Rauscher S."/>
            <person name="Record E."/>
            <person name="Riano-Pachon D.M."/>
            <person name="Robert V."/>
            <person name="Roehrig J."/>
            <person name="Ruller R."/>
            <person name="Salamov A."/>
            <person name="Salih N.S."/>
            <person name="Samson R.A."/>
            <person name="Sandor E."/>
            <person name="Sanguinetti M."/>
            <person name="Schuetze T."/>
            <person name="Sepcic K."/>
            <person name="Shelest E."/>
            <person name="Sherlock G."/>
            <person name="Sophianopoulou V."/>
            <person name="Squina F.M."/>
            <person name="Sun H."/>
            <person name="Susca A."/>
            <person name="Todd R.B."/>
            <person name="Tsang A."/>
            <person name="Unkles S.E."/>
            <person name="van de Wiele N."/>
            <person name="van Rossen-Uffink D."/>
            <person name="Oliveira J.V."/>
            <person name="Vesth T.C."/>
            <person name="Visser J."/>
            <person name="Yu J.-H."/>
            <person name="Zhou M."/>
            <person name="Andersen M.R."/>
            <person name="Archer D.B."/>
            <person name="Baker S.E."/>
            <person name="Benoit I."/>
            <person name="Brakhage A.A."/>
            <person name="Braus G.H."/>
            <person name="Fischer R."/>
            <person name="Frisvad J.C."/>
            <person name="Goldman G.H."/>
            <person name="Houbraken J."/>
            <person name="Oakley B."/>
            <person name="Pocsi I."/>
            <person name="Scazzocchio C."/>
            <person name="Seiboth B."/>
            <person name="vanKuyk P.A."/>
            <person name="Wortman J."/>
            <person name="Dyer P.S."/>
            <person name="Grigoriev I.V."/>
        </authorList>
    </citation>
    <scope>NUCLEOTIDE SEQUENCE [LARGE SCALE GENOMIC DNA]</scope>
    <source>
        <strain evidence="3">CBS 506.65</strain>
    </source>
</reference>
<gene>
    <name evidence="2" type="ORF">ASPZODRAFT_134538</name>
</gene>
<dbReference type="GeneID" id="34610022"/>
<keyword evidence="1" id="KW-0560">Oxidoreductase</keyword>
<dbReference type="InterPro" id="IPR050982">
    <property type="entry name" value="Auxin_biosynth/cation_transpt"/>
</dbReference>
<keyword evidence="3" id="KW-1185">Reference proteome</keyword>
<evidence type="ECO:0000313" key="2">
    <source>
        <dbReference type="EMBL" id="OJJ45114.1"/>
    </source>
</evidence>
<accession>A0A1L9SDE4</accession>
<name>A0A1L9SDE4_9EURO</name>
<dbReference type="GO" id="GO:0050660">
    <property type="term" value="F:flavin adenine dinucleotide binding"/>
    <property type="evidence" value="ECO:0007669"/>
    <property type="project" value="TreeGrafter"/>
</dbReference>
<dbReference type="RefSeq" id="XP_022579624.1">
    <property type="nucleotide sequence ID" value="XM_022723557.1"/>
</dbReference>
<dbReference type="EMBL" id="KV878346">
    <property type="protein sequence ID" value="OJJ45114.1"/>
    <property type="molecule type" value="Genomic_DNA"/>
</dbReference>
<dbReference type="SUPFAM" id="SSF51905">
    <property type="entry name" value="FAD/NAD(P)-binding domain"/>
    <property type="match status" value="2"/>
</dbReference>
<dbReference type="PANTHER" id="PTHR43539:SF68">
    <property type="entry name" value="FLAVIN-BINDING MONOOXYGENASE-LIKE PROTEIN (AFU_ORTHOLOGUE AFUA_4G09220)"/>
    <property type="match status" value="1"/>
</dbReference>
<dbReference type="GO" id="GO:0004497">
    <property type="term" value="F:monooxygenase activity"/>
    <property type="evidence" value="ECO:0007669"/>
    <property type="project" value="TreeGrafter"/>
</dbReference>
<dbReference type="PANTHER" id="PTHR43539">
    <property type="entry name" value="FLAVIN-BINDING MONOOXYGENASE-LIKE PROTEIN (AFU_ORTHOLOGUE AFUA_4G09220)"/>
    <property type="match status" value="1"/>
</dbReference>
<dbReference type="InterPro" id="IPR036188">
    <property type="entry name" value="FAD/NAD-bd_sf"/>
</dbReference>
<dbReference type="OrthoDB" id="74360at2759"/>
<dbReference type="Gene3D" id="3.50.50.60">
    <property type="entry name" value="FAD/NAD(P)-binding domain"/>
    <property type="match status" value="2"/>
</dbReference>
<dbReference type="AlphaFoldDB" id="A0A1L9SDE4"/>
<evidence type="ECO:0000313" key="3">
    <source>
        <dbReference type="Proteomes" id="UP000184188"/>
    </source>
</evidence>
<dbReference type="Proteomes" id="UP000184188">
    <property type="component" value="Unassembled WGS sequence"/>
</dbReference>